<feature type="compositionally biased region" description="Polar residues" evidence="1">
    <location>
        <begin position="19"/>
        <end position="32"/>
    </location>
</feature>
<feature type="region of interest" description="Disordered" evidence="1">
    <location>
        <begin position="1"/>
        <end position="46"/>
    </location>
</feature>
<name>A0ABV5T3L3_9MICO</name>
<dbReference type="RefSeq" id="WP_344711805.1">
    <property type="nucleotide sequence ID" value="NZ_BAAAWH010000001.1"/>
</dbReference>
<evidence type="ECO:0000313" key="3">
    <source>
        <dbReference type="Proteomes" id="UP001589611"/>
    </source>
</evidence>
<evidence type="ECO:0000313" key="2">
    <source>
        <dbReference type="EMBL" id="MFB9647198.1"/>
    </source>
</evidence>
<keyword evidence="3" id="KW-1185">Reference proteome</keyword>
<protein>
    <submittedName>
        <fullName evidence="2">Uncharacterized protein</fullName>
    </submittedName>
</protein>
<sequence length="146" mass="16019">MTHPTRAARVRSRRLEIATTASPARTADSSTAGPRHSLAEAVDTAGQARIDAERALRRSEIERDRAGRALELNLPPRIDEAERARLRAVHADAASHVHIAREALDRARDIEDAATLIRDNAADDGSRVSQDLAESLLRFVESRDEA</sequence>
<reference evidence="2 3" key="1">
    <citation type="submission" date="2024-09" db="EMBL/GenBank/DDBJ databases">
        <authorList>
            <person name="Sun Q."/>
            <person name="Mori K."/>
        </authorList>
    </citation>
    <scope>NUCLEOTIDE SEQUENCE [LARGE SCALE GENOMIC DNA]</scope>
    <source>
        <strain evidence="2 3">JCM 1342</strain>
    </source>
</reference>
<evidence type="ECO:0000256" key="1">
    <source>
        <dbReference type="SAM" id="MobiDB-lite"/>
    </source>
</evidence>
<proteinExistence type="predicted"/>
<feature type="compositionally biased region" description="Basic residues" evidence="1">
    <location>
        <begin position="1"/>
        <end position="12"/>
    </location>
</feature>
<accession>A0ABV5T3L3</accession>
<dbReference type="EMBL" id="JBHMBE010000008">
    <property type="protein sequence ID" value="MFB9647198.1"/>
    <property type="molecule type" value="Genomic_DNA"/>
</dbReference>
<comment type="caution">
    <text evidence="2">The sequence shown here is derived from an EMBL/GenBank/DDBJ whole genome shotgun (WGS) entry which is preliminary data.</text>
</comment>
<dbReference type="Proteomes" id="UP001589611">
    <property type="component" value="Unassembled WGS sequence"/>
</dbReference>
<organism evidence="2 3">
    <name type="scientific">Microbacterium terregens</name>
    <dbReference type="NCBI Taxonomy" id="69363"/>
    <lineage>
        <taxon>Bacteria</taxon>
        <taxon>Bacillati</taxon>
        <taxon>Actinomycetota</taxon>
        <taxon>Actinomycetes</taxon>
        <taxon>Micrococcales</taxon>
        <taxon>Microbacteriaceae</taxon>
        <taxon>Microbacterium</taxon>
    </lineage>
</organism>
<gene>
    <name evidence="2" type="ORF">ACFFPJ_15480</name>
</gene>